<proteinExistence type="predicted"/>
<dbReference type="HOGENOM" id="CLU_776902_0_0_1"/>
<feature type="region of interest" description="Disordered" evidence="1">
    <location>
        <begin position="277"/>
        <end position="296"/>
    </location>
</feature>
<reference evidence="2" key="2">
    <citation type="submission" date="2015-06" db="UniProtKB">
        <authorList>
            <consortium name="EnsemblMetazoa"/>
        </authorList>
    </citation>
    <scope>IDENTIFICATION</scope>
</reference>
<feature type="compositionally biased region" description="Basic and acidic residues" evidence="1">
    <location>
        <begin position="333"/>
        <end position="343"/>
    </location>
</feature>
<feature type="compositionally biased region" description="Polar residues" evidence="1">
    <location>
        <begin position="112"/>
        <end position="121"/>
    </location>
</feature>
<feature type="region of interest" description="Disordered" evidence="1">
    <location>
        <begin position="71"/>
        <end position="156"/>
    </location>
</feature>
<dbReference type="Proteomes" id="UP000015104">
    <property type="component" value="Unassembled WGS sequence"/>
</dbReference>
<reference evidence="3" key="1">
    <citation type="submission" date="2011-08" db="EMBL/GenBank/DDBJ databases">
        <authorList>
            <person name="Rombauts S."/>
        </authorList>
    </citation>
    <scope>NUCLEOTIDE SEQUENCE</scope>
    <source>
        <strain evidence="3">London</strain>
    </source>
</reference>
<feature type="region of interest" description="Disordered" evidence="1">
    <location>
        <begin position="333"/>
        <end position="357"/>
    </location>
</feature>
<protein>
    <submittedName>
        <fullName evidence="2">Uncharacterized protein</fullName>
    </submittedName>
</protein>
<sequence>MCMDNKESLDAIGNIFSSEIASAALDGKRTFKYCPICYKLSGVNARHIKSCGKFKGIDTRELIRMCETEPEAAKTTNNKSTKAAKSKASKKAKDSPFGPGCTKEVDDDPKKSLNQPKTKQPSEFLFKPKKPPKPRKQVEKKEKEPVARKRKTKVTKGKIDLNQSILQPSTSGLMIKLTKPIGISSGELTKLSIEEKKERIRNRIGLIMSRIICPNNFVSNYFQNELPYSWTLSSLNNNQIKYVVDGFERFCSESQEITDKDETFSFIENFPDPVKETNQEKANTEDHSANISTDSVSSNLSEDKCFDTTANTGMLGLPDLTFSTPDKINDRFDIFGKSDRDSPDIPSSQPVPKSIYA</sequence>
<evidence type="ECO:0000256" key="1">
    <source>
        <dbReference type="SAM" id="MobiDB-lite"/>
    </source>
</evidence>
<name>T1K4I7_TETUR</name>
<feature type="compositionally biased region" description="Basic and acidic residues" evidence="1">
    <location>
        <begin position="277"/>
        <end position="288"/>
    </location>
</feature>
<accession>T1K4I7</accession>
<dbReference type="EnsemblMetazoa" id="tetur05g02760.1">
    <property type="protein sequence ID" value="tetur05g02760.1"/>
    <property type="gene ID" value="tetur05g02760"/>
</dbReference>
<organism evidence="2 3">
    <name type="scientific">Tetranychus urticae</name>
    <name type="common">Two-spotted spider mite</name>
    <dbReference type="NCBI Taxonomy" id="32264"/>
    <lineage>
        <taxon>Eukaryota</taxon>
        <taxon>Metazoa</taxon>
        <taxon>Ecdysozoa</taxon>
        <taxon>Arthropoda</taxon>
        <taxon>Chelicerata</taxon>
        <taxon>Arachnida</taxon>
        <taxon>Acari</taxon>
        <taxon>Acariformes</taxon>
        <taxon>Trombidiformes</taxon>
        <taxon>Prostigmata</taxon>
        <taxon>Eleutherengona</taxon>
        <taxon>Raphignathae</taxon>
        <taxon>Tetranychoidea</taxon>
        <taxon>Tetranychidae</taxon>
        <taxon>Tetranychus</taxon>
    </lineage>
</organism>
<keyword evidence="3" id="KW-1185">Reference proteome</keyword>
<dbReference type="EMBL" id="CAEY01001578">
    <property type="status" value="NOT_ANNOTATED_CDS"/>
    <property type="molecule type" value="Genomic_DNA"/>
</dbReference>
<dbReference type="AlphaFoldDB" id="T1K4I7"/>
<feature type="compositionally biased region" description="Basic and acidic residues" evidence="1">
    <location>
        <begin position="136"/>
        <end position="147"/>
    </location>
</feature>
<evidence type="ECO:0000313" key="3">
    <source>
        <dbReference type="Proteomes" id="UP000015104"/>
    </source>
</evidence>
<evidence type="ECO:0000313" key="2">
    <source>
        <dbReference type="EnsemblMetazoa" id="tetur05g02760.1"/>
    </source>
</evidence>